<dbReference type="PIRSF" id="PIRSF002419">
    <property type="entry name" value="Tetraspanin"/>
    <property type="match status" value="1"/>
</dbReference>
<dbReference type="InterPro" id="IPR018499">
    <property type="entry name" value="Tetraspanin/Peripherin"/>
</dbReference>
<keyword evidence="4 6" id="KW-1133">Transmembrane helix</keyword>
<dbReference type="InterPro" id="IPR000301">
    <property type="entry name" value="Tetraspanin_animals"/>
</dbReference>
<keyword evidence="8" id="KW-1185">Reference proteome</keyword>
<reference evidence="7 8" key="1">
    <citation type="submission" date="2019-01" db="EMBL/GenBank/DDBJ databases">
        <title>A draft genome assembly of the solar-powered sea slug Elysia chlorotica.</title>
        <authorList>
            <person name="Cai H."/>
            <person name="Li Q."/>
            <person name="Fang X."/>
            <person name="Li J."/>
            <person name="Curtis N.E."/>
            <person name="Altenburger A."/>
            <person name="Shibata T."/>
            <person name="Feng M."/>
            <person name="Maeda T."/>
            <person name="Schwartz J.A."/>
            <person name="Shigenobu S."/>
            <person name="Lundholm N."/>
            <person name="Nishiyama T."/>
            <person name="Yang H."/>
            <person name="Hasebe M."/>
            <person name="Li S."/>
            <person name="Pierce S.K."/>
            <person name="Wang J."/>
        </authorList>
    </citation>
    <scope>NUCLEOTIDE SEQUENCE [LARGE SCALE GENOMIC DNA]</scope>
    <source>
        <strain evidence="7">EC2010</strain>
        <tissue evidence="7">Whole organism of an adult</tissue>
    </source>
</reference>
<dbReference type="Proteomes" id="UP000271974">
    <property type="component" value="Unassembled WGS sequence"/>
</dbReference>
<dbReference type="AlphaFoldDB" id="A0A3S1A0K5"/>
<dbReference type="STRING" id="188477.A0A3S1A0K5"/>
<protein>
    <recommendedName>
        <fullName evidence="6">Tetraspanin</fullName>
    </recommendedName>
</protein>
<feature type="transmembrane region" description="Helical" evidence="6">
    <location>
        <begin position="62"/>
        <end position="83"/>
    </location>
</feature>
<name>A0A3S1A0K5_ELYCH</name>
<comment type="caution">
    <text evidence="6">Lacks conserved residue(s) required for the propagation of feature annotation.</text>
</comment>
<dbReference type="GO" id="GO:0005886">
    <property type="term" value="C:plasma membrane"/>
    <property type="evidence" value="ECO:0007669"/>
    <property type="project" value="TreeGrafter"/>
</dbReference>
<dbReference type="InterPro" id="IPR008952">
    <property type="entry name" value="Tetraspanin_EC2_sf"/>
</dbReference>
<evidence type="ECO:0000256" key="1">
    <source>
        <dbReference type="ARBA" id="ARBA00004141"/>
    </source>
</evidence>
<dbReference type="SUPFAM" id="SSF48652">
    <property type="entry name" value="Tetraspanin"/>
    <property type="match status" value="1"/>
</dbReference>
<feature type="transmembrane region" description="Helical" evidence="6">
    <location>
        <begin position="20"/>
        <end position="50"/>
    </location>
</feature>
<keyword evidence="3 6" id="KW-0812">Transmembrane</keyword>
<dbReference type="PANTHER" id="PTHR19282">
    <property type="entry name" value="TETRASPANIN"/>
    <property type="match status" value="1"/>
</dbReference>
<evidence type="ECO:0000256" key="2">
    <source>
        <dbReference type="ARBA" id="ARBA00006840"/>
    </source>
</evidence>
<gene>
    <name evidence="7" type="ORF">EGW08_004617</name>
</gene>
<keyword evidence="5 6" id="KW-0472">Membrane</keyword>
<dbReference type="EMBL" id="RQTK01000105">
    <property type="protein sequence ID" value="RUS87632.1"/>
    <property type="molecule type" value="Genomic_DNA"/>
</dbReference>
<dbReference type="PRINTS" id="PR00259">
    <property type="entry name" value="TMFOUR"/>
</dbReference>
<comment type="subcellular location">
    <subcellularLocation>
        <location evidence="1 6">Membrane</location>
        <topology evidence="1 6">Multi-pass membrane protein</topology>
    </subcellularLocation>
</comment>
<proteinExistence type="inferred from homology"/>
<dbReference type="PANTHER" id="PTHR19282:SF544">
    <property type="entry name" value="TETRASPANIN"/>
    <property type="match status" value="1"/>
</dbReference>
<evidence type="ECO:0000256" key="5">
    <source>
        <dbReference type="ARBA" id="ARBA00023136"/>
    </source>
</evidence>
<comment type="similarity">
    <text evidence="2 6">Belongs to the tetraspanin (TM4SF) family.</text>
</comment>
<evidence type="ECO:0000256" key="3">
    <source>
        <dbReference type="ARBA" id="ARBA00022692"/>
    </source>
</evidence>
<dbReference type="OrthoDB" id="9993879at2759"/>
<dbReference type="Pfam" id="PF00335">
    <property type="entry name" value="Tetraspanin"/>
    <property type="match status" value="2"/>
</dbReference>
<sequence>MIAQAKMHNRRDDSGCCSRIFLKSIMVVFNTFFWISGAAFLFLGLASLFLRHQYVPLLETPLFALTTYLFIGTGGLITVLGTVGCVGTMQEIRGCLIFVHEELARNLNVTINNKYHFDSGITRAVDHMQTTFKCCGTSSIWDWQYSAWAQDRARSNYTSLVPSSCCISPNSSCVQSHLDIHPSNVHTEVGWLLN</sequence>
<organism evidence="7 8">
    <name type="scientific">Elysia chlorotica</name>
    <name type="common">Eastern emerald elysia</name>
    <name type="synonym">Sea slug</name>
    <dbReference type="NCBI Taxonomy" id="188477"/>
    <lineage>
        <taxon>Eukaryota</taxon>
        <taxon>Metazoa</taxon>
        <taxon>Spiralia</taxon>
        <taxon>Lophotrochozoa</taxon>
        <taxon>Mollusca</taxon>
        <taxon>Gastropoda</taxon>
        <taxon>Heterobranchia</taxon>
        <taxon>Euthyneura</taxon>
        <taxon>Panpulmonata</taxon>
        <taxon>Sacoglossa</taxon>
        <taxon>Placobranchoidea</taxon>
        <taxon>Plakobranchidae</taxon>
        <taxon>Elysia</taxon>
    </lineage>
</organism>
<evidence type="ECO:0000313" key="8">
    <source>
        <dbReference type="Proteomes" id="UP000271974"/>
    </source>
</evidence>
<evidence type="ECO:0000256" key="6">
    <source>
        <dbReference type="RuleBase" id="RU361218"/>
    </source>
</evidence>
<evidence type="ECO:0000313" key="7">
    <source>
        <dbReference type="EMBL" id="RUS87632.1"/>
    </source>
</evidence>
<evidence type="ECO:0000256" key="4">
    <source>
        <dbReference type="ARBA" id="ARBA00022989"/>
    </source>
</evidence>
<dbReference type="Gene3D" id="1.10.1450.10">
    <property type="entry name" value="Tetraspanin"/>
    <property type="match status" value="1"/>
</dbReference>
<comment type="caution">
    <text evidence="7">The sequence shown here is derived from an EMBL/GenBank/DDBJ whole genome shotgun (WGS) entry which is preliminary data.</text>
</comment>
<accession>A0A3S1A0K5</accession>